<reference evidence="2" key="1">
    <citation type="submission" date="2020-05" db="EMBL/GenBank/DDBJ databases">
        <authorList>
            <person name="Chiriac C."/>
            <person name="Salcher M."/>
            <person name="Ghai R."/>
            <person name="Kavagutti S V."/>
        </authorList>
    </citation>
    <scope>NUCLEOTIDE SEQUENCE</scope>
</reference>
<dbReference type="Pfam" id="PF13410">
    <property type="entry name" value="GST_C_2"/>
    <property type="match status" value="1"/>
</dbReference>
<dbReference type="Gene3D" id="1.20.1050.10">
    <property type="match status" value="1"/>
</dbReference>
<organism evidence="2">
    <name type="scientific">freshwater metagenome</name>
    <dbReference type="NCBI Taxonomy" id="449393"/>
    <lineage>
        <taxon>unclassified sequences</taxon>
        <taxon>metagenomes</taxon>
        <taxon>ecological metagenomes</taxon>
    </lineage>
</organism>
<feature type="domain" description="GST C-terminal" evidence="1">
    <location>
        <begin position="20"/>
        <end position="143"/>
    </location>
</feature>
<evidence type="ECO:0000259" key="1">
    <source>
        <dbReference type="PROSITE" id="PS50405"/>
    </source>
</evidence>
<proteinExistence type="predicted"/>
<dbReference type="InterPro" id="IPR036282">
    <property type="entry name" value="Glutathione-S-Trfase_C_sf"/>
</dbReference>
<name>A0A6J7JYH5_9ZZZZ</name>
<dbReference type="CDD" id="cd00299">
    <property type="entry name" value="GST_C_family"/>
    <property type="match status" value="1"/>
</dbReference>
<dbReference type="EMBL" id="CAFBNC010000105">
    <property type="protein sequence ID" value="CAB4948087.1"/>
    <property type="molecule type" value="Genomic_DNA"/>
</dbReference>
<evidence type="ECO:0000313" key="2">
    <source>
        <dbReference type="EMBL" id="CAB4948087.1"/>
    </source>
</evidence>
<dbReference type="InterPro" id="IPR010987">
    <property type="entry name" value="Glutathione-S-Trfase_C-like"/>
</dbReference>
<dbReference type="PROSITE" id="PS50405">
    <property type="entry name" value="GST_CTER"/>
    <property type="match status" value="1"/>
</dbReference>
<protein>
    <submittedName>
        <fullName evidence="2">Unannotated protein</fullName>
    </submittedName>
</protein>
<sequence length="157" mass="17670">MIRTDGRYLSDSLPILDFLNPLETPAARDAARWVDTTVFPPMIGVYYGTDGTKIQRAADALNNALGELEIRLASDDWLAGTEPTMAEAALVPLYVRLDGLRALGFNAVLPRRVHEHAARVLDLPAGRKVQWSAEQTEEFIWRFSTYRERAQRRTGID</sequence>
<gene>
    <name evidence="2" type="ORF">UFOPK3733_01703</name>
</gene>
<dbReference type="SUPFAM" id="SSF47616">
    <property type="entry name" value="GST C-terminal domain-like"/>
    <property type="match status" value="1"/>
</dbReference>
<accession>A0A6J7JYH5</accession>
<dbReference type="AlphaFoldDB" id="A0A6J7JYH5"/>